<dbReference type="InterPro" id="IPR004027">
    <property type="entry name" value="SEC_C_motif"/>
</dbReference>
<accession>A0ABW2K4Q5</accession>
<gene>
    <name evidence="1" type="ORF">ACFQMN_13050</name>
</gene>
<dbReference type="RefSeq" id="WP_289215750.1">
    <property type="nucleotide sequence ID" value="NZ_JAPVRC010000004.1"/>
</dbReference>
<proteinExistence type="predicted"/>
<organism evidence="1 2">
    <name type="scientific">Halobacillus campisalis</name>
    <dbReference type="NCBI Taxonomy" id="435909"/>
    <lineage>
        <taxon>Bacteria</taxon>
        <taxon>Bacillati</taxon>
        <taxon>Bacillota</taxon>
        <taxon>Bacilli</taxon>
        <taxon>Bacillales</taxon>
        <taxon>Bacillaceae</taxon>
        <taxon>Halobacillus</taxon>
    </lineage>
</organism>
<dbReference type="Proteomes" id="UP001596494">
    <property type="component" value="Unassembled WGS sequence"/>
</dbReference>
<dbReference type="SUPFAM" id="SSF103642">
    <property type="entry name" value="Sec-C motif"/>
    <property type="match status" value="1"/>
</dbReference>
<protein>
    <submittedName>
        <fullName evidence="1">YecA family protein</fullName>
    </submittedName>
</protein>
<evidence type="ECO:0000313" key="1">
    <source>
        <dbReference type="EMBL" id="MFC7321808.1"/>
    </source>
</evidence>
<dbReference type="Pfam" id="PF02810">
    <property type="entry name" value="SEC-C"/>
    <property type="match status" value="1"/>
</dbReference>
<dbReference type="EMBL" id="JBHTBY010000011">
    <property type="protein sequence ID" value="MFC7321808.1"/>
    <property type="molecule type" value="Genomic_DNA"/>
</dbReference>
<dbReference type="Gene3D" id="3.10.450.50">
    <property type="match status" value="1"/>
</dbReference>
<name>A0ABW2K4Q5_9BACI</name>
<sequence>MAKVGRNDPCPCGSGKKYKKCHGQTNVIEFPSKRLEEELDQYFLQFQDFMYEEYPHVFPRSKPTTEEKEVEQFIRLLYKGLFEVQKGGATIFQQFLDKREGTILRSLTARTLRSWEQTKASIFKMINIDENGLIEVEDLLFGGTYKVDRKRIPLKEEDFNVAPYYTGILLNWGSFYKFAPMAVPIEVTQYKKIRETLENSFKVQSSYSTLSLYFHNTFLEHLPQWIFKEEEEINDSSEKEVLTILETTMESSLTNHDSYRQLIDMWVKYYQDKAPVIRKPAVFSAALEYFYKDSSHFNIAKEVSQKHIAEKYGVSTNSISKRYSEFEYFYSENKSLFQ</sequence>
<keyword evidence="2" id="KW-1185">Reference proteome</keyword>
<evidence type="ECO:0000313" key="2">
    <source>
        <dbReference type="Proteomes" id="UP001596494"/>
    </source>
</evidence>
<comment type="caution">
    <text evidence="1">The sequence shown here is derived from an EMBL/GenBank/DDBJ whole genome shotgun (WGS) entry which is preliminary data.</text>
</comment>
<reference evidence="2" key="1">
    <citation type="journal article" date="2019" name="Int. J. Syst. Evol. Microbiol.">
        <title>The Global Catalogue of Microorganisms (GCM) 10K type strain sequencing project: providing services to taxonomists for standard genome sequencing and annotation.</title>
        <authorList>
            <consortium name="The Broad Institute Genomics Platform"/>
            <consortium name="The Broad Institute Genome Sequencing Center for Infectious Disease"/>
            <person name="Wu L."/>
            <person name="Ma J."/>
        </authorList>
    </citation>
    <scope>NUCLEOTIDE SEQUENCE [LARGE SCALE GENOMIC DNA]</scope>
    <source>
        <strain evidence="2">CCUG 73951</strain>
    </source>
</reference>